<protein>
    <submittedName>
        <fullName evidence="3">Zinc finger B-box domain-containing protein 1</fullName>
    </submittedName>
</protein>
<dbReference type="GeneID" id="113994352"/>
<feature type="region of interest" description="Disordered" evidence="1">
    <location>
        <begin position="35"/>
        <end position="72"/>
    </location>
</feature>
<feature type="compositionally biased region" description="Low complexity" evidence="1">
    <location>
        <begin position="560"/>
        <end position="570"/>
    </location>
</feature>
<organism evidence="2 3">
    <name type="scientific">Pipra filicauda</name>
    <name type="common">Wire-tailed manakin</name>
    <dbReference type="NCBI Taxonomy" id="649802"/>
    <lineage>
        <taxon>Eukaryota</taxon>
        <taxon>Metazoa</taxon>
        <taxon>Chordata</taxon>
        <taxon>Craniata</taxon>
        <taxon>Vertebrata</taxon>
        <taxon>Euteleostomi</taxon>
        <taxon>Archelosauria</taxon>
        <taxon>Archosauria</taxon>
        <taxon>Dinosauria</taxon>
        <taxon>Saurischia</taxon>
        <taxon>Theropoda</taxon>
        <taxon>Coelurosauria</taxon>
        <taxon>Aves</taxon>
        <taxon>Neognathae</taxon>
        <taxon>Neoaves</taxon>
        <taxon>Telluraves</taxon>
        <taxon>Australaves</taxon>
        <taxon>Passeriformes</taxon>
        <taxon>Pipridae</taxon>
        <taxon>Pipra</taxon>
    </lineage>
</organism>
<gene>
    <name evidence="3" type="primary">ZBBX</name>
</gene>
<feature type="region of interest" description="Disordered" evidence="1">
    <location>
        <begin position="537"/>
        <end position="591"/>
    </location>
</feature>
<name>A0A7R5KLD4_9PASS</name>
<proteinExistence type="predicted"/>
<dbReference type="InterPro" id="IPR037688">
    <property type="entry name" value="ZBBX"/>
</dbReference>
<dbReference type="InParanoid" id="A0A7R5KLD4"/>
<dbReference type="CTD" id="79740"/>
<evidence type="ECO:0000256" key="1">
    <source>
        <dbReference type="SAM" id="MobiDB-lite"/>
    </source>
</evidence>
<sequence>MNINDFVVLPGSKTGTSVRLKTKTVRELQLEKEQLETENREMEKKLQQLQSNMSREKEERKKLSPYHWKSGQAGPMTIQARVLSQSKENWKKVSSGKVKLQILKDQIQEPVKEQFKPEMENAVAHKNSEVERVACGLSEIKSVLLEPPSESTCTGPENEDEGLLLNGSYNEEESAKSFQEALLQWRKGNSDHREQVPASEVPSESVGICEVQTSVTVLEEPVQVEFKKDGLSYMEKLLLKKYRRTPVDEIPDNCMRDLKPVQTLSVHQAVSGGGGEGDDDDVDDFSVEEMKRFWASLFKVEESNTTSGNAEPESSLKIEFLDDPHSTDLEESSNYLVVETGAEGMNQQGKTEALEQCGRNPVSSQEISQEKMVVCSPLEGNSVQKESIKPETGRSLGFWEALEEISNPTEPKSNKHLETELQETREESQELGSVCNSHSLGLPVIKKSSPLQDVARRYKSVATWYQGLEGFFGAGANPRQGILAAPPSLCAASSPRDSSLPIPGGGQWVSERSLSEYAEDSVVQGVLERQLNRPSDGFRAQNRISPHMGVWRSDPEKHSSSASEDGTSSSRDLENIYGNTTDFHENLELEDHDTDDIFGAWDESQMDEEEILEDKLQVLALQ</sequence>
<reference evidence="3" key="1">
    <citation type="submission" date="2025-08" db="UniProtKB">
        <authorList>
            <consortium name="RefSeq"/>
        </authorList>
    </citation>
    <scope>IDENTIFICATION</scope>
    <source>
        <tissue evidence="3">Muscle</tissue>
    </source>
</reference>
<feature type="compositionally biased region" description="Basic and acidic residues" evidence="1">
    <location>
        <begin position="35"/>
        <end position="46"/>
    </location>
</feature>
<dbReference type="PANTHER" id="PTHR28634:SF1">
    <property type="entry name" value="ZINC FINGER B-BOX DOMAIN-CONTAINING PROTEIN 1"/>
    <property type="match status" value="1"/>
</dbReference>
<evidence type="ECO:0000313" key="3">
    <source>
        <dbReference type="RefSeq" id="XP_039237807.1"/>
    </source>
</evidence>
<evidence type="ECO:0000313" key="2">
    <source>
        <dbReference type="Proteomes" id="UP000504627"/>
    </source>
</evidence>
<dbReference type="PANTHER" id="PTHR28634">
    <property type="entry name" value="ZINC FINGER B-BOX DOMAIN-CONTAINING PROTEIN 1"/>
    <property type="match status" value="1"/>
</dbReference>
<dbReference type="RefSeq" id="XP_039237807.1">
    <property type="nucleotide sequence ID" value="XM_039381873.1"/>
</dbReference>
<accession>A0A7R5KLD4</accession>
<dbReference type="Proteomes" id="UP000504627">
    <property type="component" value="Unplaced"/>
</dbReference>
<dbReference type="AlphaFoldDB" id="A0A7R5KLD4"/>
<keyword evidence="2" id="KW-1185">Reference proteome</keyword>